<organism evidence="2 3">
    <name type="scientific">Cytospora chrysosperma</name>
    <name type="common">Cytospora canker fungus</name>
    <name type="synonym">Sphaeria chrysosperma</name>
    <dbReference type="NCBI Taxonomy" id="252740"/>
    <lineage>
        <taxon>Eukaryota</taxon>
        <taxon>Fungi</taxon>
        <taxon>Dikarya</taxon>
        <taxon>Ascomycota</taxon>
        <taxon>Pezizomycotina</taxon>
        <taxon>Sordariomycetes</taxon>
        <taxon>Sordariomycetidae</taxon>
        <taxon>Diaporthales</taxon>
        <taxon>Cytosporaceae</taxon>
        <taxon>Cytospora</taxon>
    </lineage>
</organism>
<feature type="region of interest" description="Disordered" evidence="1">
    <location>
        <begin position="39"/>
        <end position="98"/>
    </location>
</feature>
<dbReference type="EMBL" id="LJZO01000005">
    <property type="protein sequence ID" value="ROW02237.1"/>
    <property type="molecule type" value="Genomic_DNA"/>
</dbReference>
<sequence>MLRCMRRQLKRLDGIFSAATRLTPGPQFRSSMVVLDGERRAGGDPIRPIGFAAPGGRTTLGRASYSTRQGPTNDVNDDDNDDDNNSDNNNSSSSSSNF</sequence>
<dbReference type="AlphaFoldDB" id="A0A423WFR0"/>
<dbReference type="Proteomes" id="UP000284375">
    <property type="component" value="Unassembled WGS sequence"/>
</dbReference>
<evidence type="ECO:0000256" key="1">
    <source>
        <dbReference type="SAM" id="MobiDB-lite"/>
    </source>
</evidence>
<keyword evidence="3" id="KW-1185">Reference proteome</keyword>
<name>A0A423WFR0_CYTCH</name>
<evidence type="ECO:0000313" key="3">
    <source>
        <dbReference type="Proteomes" id="UP000284375"/>
    </source>
</evidence>
<feature type="compositionally biased region" description="Low complexity" evidence="1">
    <location>
        <begin position="86"/>
        <end position="98"/>
    </location>
</feature>
<feature type="compositionally biased region" description="Acidic residues" evidence="1">
    <location>
        <begin position="75"/>
        <end position="85"/>
    </location>
</feature>
<reference evidence="2 3" key="1">
    <citation type="submission" date="2015-09" db="EMBL/GenBank/DDBJ databases">
        <title>Host preference determinants of Valsa canker pathogens revealed by comparative genomics.</title>
        <authorList>
            <person name="Yin Z."/>
            <person name="Huang L."/>
        </authorList>
    </citation>
    <scope>NUCLEOTIDE SEQUENCE [LARGE SCALE GENOMIC DNA]</scope>
    <source>
        <strain evidence="2 3">YSFL</strain>
    </source>
</reference>
<comment type="caution">
    <text evidence="2">The sequence shown here is derived from an EMBL/GenBank/DDBJ whole genome shotgun (WGS) entry which is preliminary data.</text>
</comment>
<gene>
    <name evidence="2" type="ORF">VSDG_02530</name>
</gene>
<accession>A0A423WFR0</accession>
<proteinExistence type="predicted"/>
<evidence type="ECO:0000313" key="2">
    <source>
        <dbReference type="EMBL" id="ROW02237.1"/>
    </source>
</evidence>
<protein>
    <submittedName>
        <fullName evidence="2">Uncharacterized protein</fullName>
    </submittedName>
</protein>